<accession>A0A7K0BUF4</accession>
<evidence type="ECO:0000313" key="1">
    <source>
        <dbReference type="EMBL" id="MQY04809.1"/>
    </source>
</evidence>
<dbReference type="EMBL" id="WEGH01000002">
    <property type="protein sequence ID" value="MQY04809.1"/>
    <property type="molecule type" value="Genomic_DNA"/>
</dbReference>
<evidence type="ECO:0000313" key="2">
    <source>
        <dbReference type="Proteomes" id="UP000487268"/>
    </source>
</evidence>
<name>A0A7K0BUF4_9ACTN</name>
<reference evidence="1 2" key="1">
    <citation type="submission" date="2019-10" db="EMBL/GenBank/DDBJ databases">
        <title>Actinomadura rubteroloni sp. nov. and Actinomadura macrotermitis sp. nov., isolated from the gut of fungus growing-termite Macrotermes natalensis.</title>
        <authorList>
            <person name="Benndorf R."/>
            <person name="Martin K."/>
            <person name="Kuefner M."/>
            <person name="De Beer W."/>
            <person name="Kaster A.-K."/>
            <person name="Vollmers J."/>
            <person name="Poulsen M."/>
            <person name="Beemelmanns C."/>
        </authorList>
    </citation>
    <scope>NUCLEOTIDE SEQUENCE [LARGE SCALE GENOMIC DNA]</scope>
    <source>
        <strain evidence="1 2">RB68</strain>
    </source>
</reference>
<dbReference type="Proteomes" id="UP000487268">
    <property type="component" value="Unassembled WGS sequence"/>
</dbReference>
<keyword evidence="2" id="KW-1185">Reference proteome</keyword>
<organism evidence="1 2">
    <name type="scientific">Actinomadura macrotermitis</name>
    <dbReference type="NCBI Taxonomy" id="2585200"/>
    <lineage>
        <taxon>Bacteria</taxon>
        <taxon>Bacillati</taxon>
        <taxon>Actinomycetota</taxon>
        <taxon>Actinomycetes</taxon>
        <taxon>Streptosporangiales</taxon>
        <taxon>Thermomonosporaceae</taxon>
        <taxon>Actinomadura</taxon>
    </lineage>
</organism>
<sequence length="234" mass="25639">MASWISRYRDGELYPVWQEMRAGVPGALREDAEEVVRETMTRVALNCDVIVERLNEAGFVFAMPDDTRVRPTAADTRAIAQLERSFGELPLALRGCFEHVGSVDLLGDGGAALPHVSYHQDPHEESGLLPDPLCLPSAADFLSLAESFRDGGTVPFAPDDLHKANISGSSHSLELPGSPVDPVLDGVPRRPGITLVEYLRLSLAWGGFPGYDALPLDRPLPPMLEVLRRDLRMF</sequence>
<dbReference type="OrthoDB" id="1333924at2"/>
<dbReference type="AlphaFoldDB" id="A0A7K0BUF4"/>
<comment type="caution">
    <text evidence="1">The sequence shown here is derived from an EMBL/GenBank/DDBJ whole genome shotgun (WGS) entry which is preliminary data.</text>
</comment>
<protein>
    <submittedName>
        <fullName evidence="1">Uncharacterized protein</fullName>
    </submittedName>
</protein>
<proteinExistence type="predicted"/>
<dbReference type="RefSeq" id="WP_153532973.1">
    <property type="nucleotide sequence ID" value="NZ_WEGH01000002.1"/>
</dbReference>
<gene>
    <name evidence="1" type="ORF">ACRB68_28710</name>
</gene>